<evidence type="ECO:0000313" key="3">
    <source>
        <dbReference type="EMBL" id="QQR35513.1"/>
    </source>
</evidence>
<feature type="compositionally biased region" description="Basic and acidic residues" evidence="1">
    <location>
        <begin position="1"/>
        <end position="10"/>
    </location>
</feature>
<dbReference type="InterPro" id="IPR036953">
    <property type="entry name" value="GreA/GreB_C_sf"/>
</dbReference>
<dbReference type="Gene3D" id="3.10.50.30">
    <property type="entry name" value="Transcription elongation factor, GreA/GreB, C-terminal domain"/>
    <property type="match status" value="1"/>
</dbReference>
<dbReference type="InterPro" id="IPR023459">
    <property type="entry name" value="Tscrpt_elong_fac_GreA/B_fam"/>
</dbReference>
<reference evidence="3 4" key="1">
    <citation type="submission" date="2021-01" db="EMBL/GenBank/DDBJ databases">
        <title>Genome seq and assembly of Devosia sp. G19.</title>
        <authorList>
            <person name="Chhetri G."/>
        </authorList>
    </citation>
    <scope>NUCLEOTIDE SEQUENCE [LARGE SCALE GENOMIC DNA]</scope>
    <source>
        <strain evidence="3 4">G19</strain>
    </source>
</reference>
<dbReference type="RefSeq" id="WP_201655271.1">
    <property type="nucleotide sequence ID" value="NZ_CP068047.1"/>
</dbReference>
<accession>A0ABX7BU78</accession>
<keyword evidence="3" id="KW-0251">Elongation factor</keyword>
<evidence type="ECO:0000259" key="2">
    <source>
        <dbReference type="Pfam" id="PF01272"/>
    </source>
</evidence>
<feature type="region of interest" description="Disordered" evidence="1">
    <location>
        <begin position="1"/>
        <end position="26"/>
    </location>
</feature>
<dbReference type="NCBIfam" id="NF004973">
    <property type="entry name" value="PRK06342.1"/>
    <property type="match status" value="1"/>
</dbReference>
<protein>
    <submittedName>
        <fullName evidence="3">Transcription elongation factor GreA</fullName>
    </submittedName>
</protein>
<name>A0ABX7BU78_9HYPH</name>
<dbReference type="PANTHER" id="PTHR30437">
    <property type="entry name" value="TRANSCRIPTION ELONGATION FACTOR GREA"/>
    <property type="match status" value="1"/>
</dbReference>
<gene>
    <name evidence="3" type="primary">greA</name>
    <name evidence="3" type="ORF">JI749_14335</name>
</gene>
<evidence type="ECO:0000313" key="4">
    <source>
        <dbReference type="Proteomes" id="UP000595460"/>
    </source>
</evidence>
<keyword evidence="3" id="KW-0648">Protein biosynthesis</keyword>
<dbReference type="PANTHER" id="PTHR30437:SF6">
    <property type="entry name" value="TRANSCRIPTION ELONGATION FACTOR GREB"/>
    <property type="match status" value="1"/>
</dbReference>
<keyword evidence="4" id="KW-1185">Reference proteome</keyword>
<dbReference type="GO" id="GO:0003746">
    <property type="term" value="F:translation elongation factor activity"/>
    <property type="evidence" value="ECO:0007669"/>
    <property type="project" value="UniProtKB-KW"/>
</dbReference>
<feature type="domain" description="Transcription elongation factor GreA/GreB C-terminal" evidence="2">
    <location>
        <begin position="91"/>
        <end position="150"/>
    </location>
</feature>
<sequence length="160" mass="17356">MSVAFTKEDSAETAAETQLPDRPISAHPNLVTAAGLRALESRLHEARVAYEAAALIEDVNERRRQSAGPVRDLRYYAERLRTAQLMPAPTSTDSVAFGCTVTFTRDDGRQQSYRIVGEDEADPKAGSISYVSPLAVAFMGKSVGDIVTLGEQELEIIGID</sequence>
<dbReference type="Proteomes" id="UP000595460">
    <property type="component" value="Chromosome"/>
</dbReference>
<dbReference type="InterPro" id="IPR001437">
    <property type="entry name" value="Tscrpt_elong_fac_GreA/B_C"/>
</dbReference>
<organism evidence="3 4">
    <name type="scientific">Devosia oryziradicis</name>
    <dbReference type="NCBI Taxonomy" id="2801335"/>
    <lineage>
        <taxon>Bacteria</taxon>
        <taxon>Pseudomonadati</taxon>
        <taxon>Pseudomonadota</taxon>
        <taxon>Alphaproteobacteria</taxon>
        <taxon>Hyphomicrobiales</taxon>
        <taxon>Devosiaceae</taxon>
        <taxon>Devosia</taxon>
    </lineage>
</organism>
<evidence type="ECO:0000256" key="1">
    <source>
        <dbReference type="SAM" id="MobiDB-lite"/>
    </source>
</evidence>
<dbReference type="PIRSF" id="PIRSF006092">
    <property type="entry name" value="GreA_GreB"/>
    <property type="match status" value="1"/>
</dbReference>
<dbReference type="SUPFAM" id="SSF54534">
    <property type="entry name" value="FKBP-like"/>
    <property type="match status" value="1"/>
</dbReference>
<proteinExistence type="predicted"/>
<dbReference type="EMBL" id="CP068047">
    <property type="protein sequence ID" value="QQR35513.1"/>
    <property type="molecule type" value="Genomic_DNA"/>
</dbReference>
<dbReference type="Pfam" id="PF01272">
    <property type="entry name" value="GreA_GreB"/>
    <property type="match status" value="1"/>
</dbReference>